<dbReference type="EnsemblPlants" id="Pp3c24_17920V3.1">
    <property type="protein sequence ID" value="PAC:32910629.CDS.1"/>
    <property type="gene ID" value="Pp3c24_17920"/>
</dbReference>
<dbReference type="EnsemblPlants" id="Pp3c24_17920V3.2">
    <property type="protein sequence ID" value="PAC:32910630.CDS.1"/>
    <property type="gene ID" value="Pp3c24_17920"/>
</dbReference>
<organism evidence="6">
    <name type="scientific">Physcomitrium patens</name>
    <name type="common">Spreading-leaved earth moss</name>
    <name type="synonym">Physcomitrella patens</name>
    <dbReference type="NCBI Taxonomy" id="3218"/>
    <lineage>
        <taxon>Eukaryota</taxon>
        <taxon>Viridiplantae</taxon>
        <taxon>Streptophyta</taxon>
        <taxon>Embryophyta</taxon>
        <taxon>Bryophyta</taxon>
        <taxon>Bryophytina</taxon>
        <taxon>Bryopsida</taxon>
        <taxon>Funariidae</taxon>
        <taxon>Funariales</taxon>
        <taxon>Funariaceae</taxon>
        <taxon>Physcomitrium</taxon>
    </lineage>
</organism>
<gene>
    <name evidence="7" type="primary">LOC112276595</name>
    <name evidence="6" type="ORF">PHYPA_029221</name>
</gene>
<dbReference type="EMBL" id="ABEU02000024">
    <property type="protein sequence ID" value="PNR28628.1"/>
    <property type="molecule type" value="Genomic_DNA"/>
</dbReference>
<dbReference type="AlphaFoldDB" id="A0A2K1IH85"/>
<evidence type="ECO:0000256" key="3">
    <source>
        <dbReference type="ARBA" id="ARBA00022771"/>
    </source>
</evidence>
<dbReference type="Proteomes" id="UP000006727">
    <property type="component" value="Chromosome 24"/>
</dbReference>
<dbReference type="Pfam" id="PF03107">
    <property type="entry name" value="C1_2"/>
    <property type="match status" value="2"/>
</dbReference>
<evidence type="ECO:0000256" key="2">
    <source>
        <dbReference type="ARBA" id="ARBA00022737"/>
    </source>
</evidence>
<reference evidence="7" key="3">
    <citation type="submission" date="2020-12" db="UniProtKB">
        <authorList>
            <consortium name="EnsemblPlants"/>
        </authorList>
    </citation>
    <scope>IDENTIFICATION</scope>
</reference>
<reference evidence="6 8" key="2">
    <citation type="journal article" date="2018" name="Plant J.">
        <title>The Physcomitrella patens chromosome-scale assembly reveals moss genome structure and evolution.</title>
        <authorList>
            <person name="Lang D."/>
            <person name="Ullrich K.K."/>
            <person name="Murat F."/>
            <person name="Fuchs J."/>
            <person name="Jenkins J."/>
            <person name="Haas F.B."/>
            <person name="Piednoel M."/>
            <person name="Gundlach H."/>
            <person name="Van Bel M."/>
            <person name="Meyberg R."/>
            <person name="Vives C."/>
            <person name="Morata J."/>
            <person name="Symeonidi A."/>
            <person name="Hiss M."/>
            <person name="Muchero W."/>
            <person name="Kamisugi Y."/>
            <person name="Saleh O."/>
            <person name="Blanc G."/>
            <person name="Decker E.L."/>
            <person name="van Gessel N."/>
            <person name="Grimwood J."/>
            <person name="Hayes R.D."/>
            <person name="Graham S.W."/>
            <person name="Gunter L.E."/>
            <person name="McDaniel S.F."/>
            <person name="Hoernstein S.N.W."/>
            <person name="Larsson A."/>
            <person name="Li F.W."/>
            <person name="Perroud P.F."/>
            <person name="Phillips J."/>
            <person name="Ranjan P."/>
            <person name="Rokshar D.S."/>
            <person name="Rothfels C.J."/>
            <person name="Schneider L."/>
            <person name="Shu S."/>
            <person name="Stevenson D.W."/>
            <person name="Thummler F."/>
            <person name="Tillich M."/>
            <person name="Villarreal Aguilar J.C."/>
            <person name="Widiez T."/>
            <person name="Wong G.K."/>
            <person name="Wymore A."/>
            <person name="Zhang Y."/>
            <person name="Zimmer A.D."/>
            <person name="Quatrano R.S."/>
            <person name="Mayer K.F.X."/>
            <person name="Goodstein D."/>
            <person name="Casacuberta J.M."/>
            <person name="Vandepoele K."/>
            <person name="Reski R."/>
            <person name="Cuming A.C."/>
            <person name="Tuskan G.A."/>
            <person name="Maumus F."/>
            <person name="Salse J."/>
            <person name="Schmutz J."/>
            <person name="Rensing S.A."/>
        </authorList>
    </citation>
    <scope>NUCLEOTIDE SEQUENCE [LARGE SCALE GENOMIC DNA]</scope>
    <source>
        <strain evidence="7 8">cv. Gransden 2004</strain>
    </source>
</reference>
<dbReference type="KEGG" id="ppp:112276595"/>
<dbReference type="PANTHER" id="PTHR46288">
    <property type="entry name" value="PHORBOL-ESTER/DAG-TYPE DOMAIN-CONTAINING PROTEIN"/>
    <property type="match status" value="1"/>
</dbReference>
<dbReference type="Gramene" id="Pp3c24_17920V3.3">
    <property type="protein sequence ID" value="PAC:32910631.CDS.1"/>
    <property type="gene ID" value="Pp3c24_17920"/>
</dbReference>
<reference evidence="6 8" key="1">
    <citation type="journal article" date="2008" name="Science">
        <title>The Physcomitrella genome reveals evolutionary insights into the conquest of land by plants.</title>
        <authorList>
            <person name="Rensing S."/>
            <person name="Lang D."/>
            <person name="Zimmer A."/>
            <person name="Terry A."/>
            <person name="Salamov A."/>
            <person name="Shapiro H."/>
            <person name="Nishiyama T."/>
            <person name="Perroud P.-F."/>
            <person name="Lindquist E."/>
            <person name="Kamisugi Y."/>
            <person name="Tanahashi T."/>
            <person name="Sakakibara K."/>
            <person name="Fujita T."/>
            <person name="Oishi K."/>
            <person name="Shin-I T."/>
            <person name="Kuroki Y."/>
            <person name="Toyoda A."/>
            <person name="Suzuki Y."/>
            <person name="Hashimoto A."/>
            <person name="Yamaguchi K."/>
            <person name="Sugano A."/>
            <person name="Kohara Y."/>
            <person name="Fujiyama A."/>
            <person name="Anterola A."/>
            <person name="Aoki S."/>
            <person name="Ashton N."/>
            <person name="Barbazuk W.B."/>
            <person name="Barker E."/>
            <person name="Bennetzen J."/>
            <person name="Bezanilla M."/>
            <person name="Blankenship R."/>
            <person name="Cho S.H."/>
            <person name="Dutcher S."/>
            <person name="Estelle M."/>
            <person name="Fawcett J.A."/>
            <person name="Gundlach H."/>
            <person name="Hanada K."/>
            <person name="Heyl A."/>
            <person name="Hicks K.A."/>
            <person name="Hugh J."/>
            <person name="Lohr M."/>
            <person name="Mayer K."/>
            <person name="Melkozernov A."/>
            <person name="Murata T."/>
            <person name="Nelson D."/>
            <person name="Pils B."/>
            <person name="Prigge M."/>
            <person name="Reiss B."/>
            <person name="Renner T."/>
            <person name="Rombauts S."/>
            <person name="Rushton P."/>
            <person name="Sanderfoot A."/>
            <person name="Schween G."/>
            <person name="Shiu S.-H."/>
            <person name="Stueber K."/>
            <person name="Theodoulou F.L."/>
            <person name="Tu H."/>
            <person name="Van de Peer Y."/>
            <person name="Verrier P.J."/>
            <person name="Waters E."/>
            <person name="Wood A."/>
            <person name="Yang L."/>
            <person name="Cove D."/>
            <person name="Cuming A."/>
            <person name="Hasebe M."/>
            <person name="Lucas S."/>
            <person name="Mishler D.B."/>
            <person name="Reski R."/>
            <person name="Grigoriev I."/>
            <person name="Quatrano R.S."/>
            <person name="Boore J.L."/>
        </authorList>
    </citation>
    <scope>NUCLEOTIDE SEQUENCE [LARGE SCALE GENOMIC DNA]</scope>
    <source>
        <strain evidence="7 8">cv. Gransden 2004</strain>
    </source>
</reference>
<dbReference type="PANTHER" id="PTHR46288:SF80">
    <property type="entry name" value="CYSTEINE_HISTIDINE-RICH C1 DOMAIN FAMILY PROTEIN"/>
    <property type="match status" value="1"/>
</dbReference>
<dbReference type="FunCoup" id="A0A2K1IH85">
    <property type="interactions" value="9"/>
</dbReference>
<keyword evidence="4" id="KW-0862">Zinc</keyword>
<dbReference type="InterPro" id="IPR043145">
    <property type="entry name" value="Znf_ZZ_sf"/>
</dbReference>
<dbReference type="Gene3D" id="3.30.60.90">
    <property type="match status" value="2"/>
</dbReference>
<name>A0A2K1IH85_PHYPA</name>
<evidence type="ECO:0000256" key="1">
    <source>
        <dbReference type="ARBA" id="ARBA00022723"/>
    </source>
</evidence>
<accession>A0A2K1IH85</accession>
<dbReference type="EnsemblPlants" id="Pp3c24_17920V3.3">
    <property type="protein sequence ID" value="PAC:32910631.CDS.1"/>
    <property type="gene ID" value="Pp3c24_17920"/>
</dbReference>
<evidence type="ECO:0000313" key="8">
    <source>
        <dbReference type="Proteomes" id="UP000006727"/>
    </source>
</evidence>
<dbReference type="InterPro" id="IPR004146">
    <property type="entry name" value="DC1"/>
</dbReference>
<feature type="domain" description="DC1" evidence="5">
    <location>
        <begin position="251"/>
        <end position="301"/>
    </location>
</feature>
<keyword evidence="8" id="KW-1185">Reference proteome</keyword>
<evidence type="ECO:0000313" key="6">
    <source>
        <dbReference type="EMBL" id="PNR28628.1"/>
    </source>
</evidence>
<dbReference type="GeneID" id="112276595"/>
<dbReference type="OrthoDB" id="1877533at2759"/>
<feature type="domain" description="DC1" evidence="5">
    <location>
        <begin position="311"/>
        <end position="361"/>
    </location>
</feature>
<dbReference type="Gramene" id="Pp3c24_17920V3.1">
    <property type="protein sequence ID" value="PAC:32910629.CDS.1"/>
    <property type="gene ID" value="Pp3c24_17920"/>
</dbReference>
<dbReference type="GO" id="GO:0008270">
    <property type="term" value="F:zinc ion binding"/>
    <property type="evidence" value="ECO:0007669"/>
    <property type="project" value="UniProtKB-KW"/>
</dbReference>
<evidence type="ECO:0000313" key="7">
    <source>
        <dbReference type="EnsemblPlants" id="PAC:32910629.CDS.1"/>
    </source>
</evidence>
<dbReference type="InterPro" id="IPR046349">
    <property type="entry name" value="C1-like_sf"/>
</dbReference>
<keyword evidence="3" id="KW-0863">Zinc-finger</keyword>
<dbReference type="Gramene" id="Pp3c24_17920V3.2">
    <property type="protein sequence ID" value="PAC:32910630.CDS.1"/>
    <property type="gene ID" value="Pp3c24_17920"/>
</dbReference>
<keyword evidence="1" id="KW-0479">Metal-binding</keyword>
<keyword evidence="2" id="KW-0677">Repeat</keyword>
<dbReference type="PaxDb" id="3218-PP1S365_9V6.1"/>
<sequence>MEAGTSSSSGLLLRFLKPGDMASTSRGNFVISSEGTASVSEEHFPRSDSVPNLEDLIAGDSRLEELFKGDSAVLLTKQCEQGEGGDDTDDEDEGEEVADHTGLIGPCCDRGHVLRFLTVPPYRTGAFDCNVCSQRGTGQVYHCETCLFDLCPRCAVRTASPVMESEWNPSSSLASSISALEIPPSWGQPLLGCCDRSHTLEILESAPYENGVYMCNLCLRTGEAEVYHCTLCTDFDLHPECARITREIMSFTHPHRLVLQPPYSRGRNAMCDGCLEILGGSQWTYRCSTSGCDFDLHARCAKYARTILHPIHEEHELVLINESTAGPNSHVMCDACDGAVDLKELVYHCEECGFDLHPTCAIGSDVVHS</sequence>
<evidence type="ECO:0000256" key="4">
    <source>
        <dbReference type="ARBA" id="ARBA00022833"/>
    </source>
</evidence>
<dbReference type="SUPFAM" id="SSF57889">
    <property type="entry name" value="Cysteine-rich domain"/>
    <property type="match status" value="3"/>
</dbReference>
<dbReference type="RefSeq" id="XP_024363790.1">
    <property type="nucleotide sequence ID" value="XM_024508022.2"/>
</dbReference>
<proteinExistence type="predicted"/>
<protein>
    <recommendedName>
        <fullName evidence="5">DC1 domain-containing protein</fullName>
    </recommendedName>
</protein>
<evidence type="ECO:0000259" key="5">
    <source>
        <dbReference type="Pfam" id="PF03107"/>
    </source>
</evidence>